<feature type="region of interest" description="Disordered" evidence="1">
    <location>
        <begin position="508"/>
        <end position="530"/>
    </location>
</feature>
<feature type="compositionally biased region" description="Basic and acidic residues" evidence="1">
    <location>
        <begin position="989"/>
        <end position="999"/>
    </location>
</feature>
<evidence type="ECO:0000256" key="1">
    <source>
        <dbReference type="SAM" id="MobiDB-lite"/>
    </source>
</evidence>
<feature type="region of interest" description="Disordered" evidence="1">
    <location>
        <begin position="733"/>
        <end position="999"/>
    </location>
</feature>
<name>A0A8S1HWY4_9PELO</name>
<feature type="compositionally biased region" description="Basic and acidic residues" evidence="1">
    <location>
        <begin position="964"/>
        <end position="977"/>
    </location>
</feature>
<organism evidence="2 3">
    <name type="scientific">Caenorhabditis auriculariae</name>
    <dbReference type="NCBI Taxonomy" id="2777116"/>
    <lineage>
        <taxon>Eukaryota</taxon>
        <taxon>Metazoa</taxon>
        <taxon>Ecdysozoa</taxon>
        <taxon>Nematoda</taxon>
        <taxon>Chromadorea</taxon>
        <taxon>Rhabditida</taxon>
        <taxon>Rhabditina</taxon>
        <taxon>Rhabditomorpha</taxon>
        <taxon>Rhabditoidea</taxon>
        <taxon>Rhabditidae</taxon>
        <taxon>Peloderinae</taxon>
        <taxon>Caenorhabditis</taxon>
    </lineage>
</organism>
<feature type="compositionally biased region" description="Basic and acidic residues" evidence="1">
    <location>
        <begin position="825"/>
        <end position="836"/>
    </location>
</feature>
<accession>A0A8S1HWY4</accession>
<feature type="region of interest" description="Disordered" evidence="1">
    <location>
        <begin position="1339"/>
        <end position="1392"/>
    </location>
</feature>
<feature type="compositionally biased region" description="Basic and acidic residues" evidence="1">
    <location>
        <begin position="1179"/>
        <end position="1192"/>
    </location>
</feature>
<feature type="region of interest" description="Disordered" evidence="1">
    <location>
        <begin position="564"/>
        <end position="636"/>
    </location>
</feature>
<feature type="compositionally biased region" description="Basic and acidic residues" evidence="1">
    <location>
        <begin position="127"/>
        <end position="142"/>
    </location>
</feature>
<proteinExistence type="predicted"/>
<feature type="compositionally biased region" description="Low complexity" evidence="1">
    <location>
        <begin position="150"/>
        <end position="162"/>
    </location>
</feature>
<feature type="compositionally biased region" description="Basic and acidic residues" evidence="1">
    <location>
        <begin position="1466"/>
        <end position="1486"/>
    </location>
</feature>
<protein>
    <submittedName>
        <fullName evidence="2">Uncharacterized protein</fullName>
    </submittedName>
</protein>
<sequence>MSGGAAPSWHEDPPYSVRRLRAEYLARVSNSTTSRPARHRVFGSRPTPSLPYIPEAEEERRSSWSQVEQLPPPKRPSSAQKNEPSEPPPPPPLSAAPPTPPPPPTNLNRGTSRSQLLYPLGSTDNIASERKPAERPPEKVVYENKPIPPSVVAVQVQDAPAPGRGRSRDPEHDYPERLMSPPPNHQPRSILKGYSSQKQYYESTHEMRPPSRTHFEDLSEEEKNPNYAGEPPETSAVEEHSQWAAASAHQLQWTFLQAGGSQSQSAIPPTNGVHQQQTREFSYTMSQMSHMSASEMELDRHNSGKEDPSVVIWPPLSDKERPRSHSVMSRNIADPDRIDEYRRQKRLEEEAMRRHDEQQYISMSKQIRAIQIQQQRLYEQQHGVTSPVPIMDSLSPAPQASHYPPHYSQTQQPAPVQHFATTTPSFQPQDDPQTPPSHVRVFETRPISALSDAVEPDGGQPPTTSWKRTYIVEKPADIAKNEILTSDELLEREQYEVDLLKRREAFVEKPEDSPQIQRTGKRWQPPPEKPYVWPTLRRPISVEPTMEPTDYPVQGDEYKWTPVVNDPGYKREHKNFTPVSSPPASPRRGHGAGPLDEPAKRQTKYVIQPSPDGSHRPKPAFRKERHAPSGGFFPHAPNAIKIVKRRAASAQGLLTPSVPQEDERVEVLHQRNYHRLDAGLSERTRREMMHSSEHDLRAVPDWEKIYELPPHSSQLVSKEMPRHVDVRRRLSQFENSAQQRSHQRTSSVESWSFQQPHYPLPDYEAQPLPPPPPPPPAQPRSLSRHDNPQQQYRHHPQHQQMSRRNSVASTRIDTPPMTSHRSERRNRGDSRLDSRGPSRAASTIPLSPQPRPTTPGASRARNFIARATAPSPTPYAYDRARPYVPPALPPGYRVADGPDARHAGDVALAGQHEEDDPERGRVDPTTPSDAPGLPRPIANPLGPPHHRQNGPDTKKGDSAWLVESADKPRPSRLELTEANKPPPTTELDELARKNEELSERSKALRSQYKLIDSEIVKQNPEPLPAQFKDQVRELLESRNSVDTTTSARDQDRSGYVTDVSTATWQFSTHSFSPRSIVSMNGARDDILKAVPPRREPPPPPKRYDEVREERYEQRYASLPTLQPAIIHIQDEKPRSIMKRRELESREQLLYPQENSQVVKSYSRSTSNVAKPTVTETVQRFEETRRTEEVERRVQRREKKERRSRHHSSSRHHSGWESGGYNTNGYHAEFRYASLPRRTIVRESDRAMTNEEMDKVVREAYEAADEARREHRHRSSSLSRGGYVPGGQETYYRHETTRRHQNSNQDDFNRGIAHARYGSLSDSLRRGELKYVPNGEVRESYYRDGSRNMHKSHSTRDVFGGQDDRRSVSSYRRGSQQMSPFVEFPPTLPRRSERDENYFRPVSKSRSYADWDDAGRSGFGREVRRYDDDMGRLEAEFRDSLLMPMPNGNLNEKDHRTEQIPGGYETFNKERHANSGRRAGRDGRPVDYNEASQEYNYKREQQFDDRRRR</sequence>
<feature type="compositionally biased region" description="Basic and acidic residues" evidence="1">
    <location>
        <begin position="203"/>
        <end position="224"/>
    </location>
</feature>
<feature type="region of interest" description="Disordered" evidence="1">
    <location>
        <begin position="392"/>
        <end position="415"/>
    </location>
</feature>
<feature type="compositionally biased region" description="Basic and acidic residues" evidence="1">
    <location>
        <begin position="166"/>
        <end position="176"/>
    </location>
</feature>
<feature type="compositionally biased region" description="Basic residues" evidence="1">
    <location>
        <begin position="616"/>
        <end position="625"/>
    </location>
</feature>
<feature type="compositionally biased region" description="Basic and acidic residues" evidence="1">
    <location>
        <begin position="1495"/>
        <end position="1508"/>
    </location>
</feature>
<feature type="compositionally biased region" description="Basic residues" evidence="1">
    <location>
        <begin position="1193"/>
        <end position="1212"/>
    </location>
</feature>
<feature type="compositionally biased region" description="Polar residues" evidence="1">
    <location>
        <begin position="249"/>
        <end position="292"/>
    </location>
</feature>
<feature type="compositionally biased region" description="Pro residues" evidence="1">
    <location>
        <begin position="767"/>
        <end position="778"/>
    </location>
</feature>
<keyword evidence="3" id="KW-1185">Reference proteome</keyword>
<dbReference type="EMBL" id="CAJGYM010000098">
    <property type="protein sequence ID" value="CAD6197560.1"/>
    <property type="molecule type" value="Genomic_DNA"/>
</dbReference>
<feature type="compositionally biased region" description="Polar residues" evidence="1">
    <location>
        <begin position="1367"/>
        <end position="1378"/>
    </location>
</feature>
<reference evidence="2" key="1">
    <citation type="submission" date="2020-10" db="EMBL/GenBank/DDBJ databases">
        <authorList>
            <person name="Kikuchi T."/>
        </authorList>
    </citation>
    <scope>NUCLEOTIDE SEQUENCE</scope>
    <source>
        <strain evidence="2">NKZ352</strain>
    </source>
</reference>
<dbReference type="OrthoDB" id="5849570at2759"/>
<feature type="compositionally biased region" description="Polar residues" evidence="1">
    <location>
        <begin position="733"/>
        <end position="755"/>
    </location>
</feature>
<feature type="compositionally biased region" description="Polar residues" evidence="1">
    <location>
        <begin position="802"/>
        <end position="819"/>
    </location>
</feature>
<feature type="compositionally biased region" description="Pro residues" evidence="1">
    <location>
        <begin position="85"/>
        <end position="105"/>
    </location>
</feature>
<feature type="compositionally biased region" description="Basic and acidic residues" evidence="1">
    <location>
        <begin position="297"/>
        <end position="308"/>
    </location>
</feature>
<dbReference type="Proteomes" id="UP000835052">
    <property type="component" value="Unassembled WGS sequence"/>
</dbReference>
<feature type="region of interest" description="Disordered" evidence="1">
    <location>
        <begin position="29"/>
        <end position="328"/>
    </location>
</feature>
<feature type="region of interest" description="Disordered" evidence="1">
    <location>
        <begin position="1442"/>
        <end position="1508"/>
    </location>
</feature>
<evidence type="ECO:0000313" key="2">
    <source>
        <dbReference type="EMBL" id="CAD6197560.1"/>
    </source>
</evidence>
<feature type="region of interest" description="Disordered" evidence="1">
    <location>
        <begin position="1265"/>
        <end position="1287"/>
    </location>
</feature>
<gene>
    <name evidence="2" type="ORF">CAUJ_LOCUS13469</name>
</gene>
<feature type="region of interest" description="Disordered" evidence="1">
    <location>
        <begin position="1179"/>
        <end position="1222"/>
    </location>
</feature>
<comment type="caution">
    <text evidence="2">The sequence shown here is derived from an EMBL/GenBank/DDBJ whole genome shotgun (WGS) entry which is preliminary data.</text>
</comment>
<evidence type="ECO:0000313" key="3">
    <source>
        <dbReference type="Proteomes" id="UP000835052"/>
    </source>
</evidence>